<dbReference type="InterPro" id="IPR050576">
    <property type="entry name" value="Cilia_flagella_integrity"/>
</dbReference>
<evidence type="ECO:0000256" key="8">
    <source>
        <dbReference type="ARBA" id="ARBA00023069"/>
    </source>
</evidence>
<evidence type="ECO:0000313" key="15">
    <source>
        <dbReference type="EMBL" id="KAL0271227.1"/>
    </source>
</evidence>
<gene>
    <name evidence="15" type="ORF">PYX00_008392</name>
</gene>
<dbReference type="EMBL" id="JARGDH010000004">
    <property type="protein sequence ID" value="KAL0271227.1"/>
    <property type="molecule type" value="Genomic_DNA"/>
</dbReference>
<proteinExistence type="inferred from homology"/>
<dbReference type="PROSITE" id="PS51450">
    <property type="entry name" value="LRR"/>
    <property type="match status" value="4"/>
</dbReference>
<evidence type="ECO:0000256" key="6">
    <source>
        <dbReference type="ARBA" id="ARBA00022846"/>
    </source>
</evidence>
<dbReference type="SUPFAM" id="SSF52058">
    <property type="entry name" value="L domain-like"/>
    <property type="match status" value="1"/>
</dbReference>
<keyword evidence="4" id="KW-0433">Leucine-rich repeat</keyword>
<comment type="caution">
    <text evidence="15">The sequence shown here is derived from an EMBL/GenBank/DDBJ whole genome shotgun (WGS) entry which is preliminary data.</text>
</comment>
<dbReference type="InterPro" id="IPR032675">
    <property type="entry name" value="LRR_dom_sf"/>
</dbReference>
<dbReference type="PANTHER" id="PTHR45973:SF12">
    <property type="entry name" value="DYNEIN REGULATORY COMPLEX SUBUNIT 3"/>
    <property type="match status" value="1"/>
</dbReference>
<evidence type="ECO:0000256" key="13">
    <source>
        <dbReference type="ARBA" id="ARBA00040950"/>
    </source>
</evidence>
<evidence type="ECO:0000256" key="9">
    <source>
        <dbReference type="ARBA" id="ARBA00023212"/>
    </source>
</evidence>
<comment type="similarity">
    <text evidence="12">Belongs to the DRC3 family.</text>
</comment>
<dbReference type="Gene3D" id="3.80.10.10">
    <property type="entry name" value="Ribonuclease Inhibitor"/>
    <property type="match status" value="1"/>
</dbReference>
<evidence type="ECO:0000256" key="14">
    <source>
        <dbReference type="SAM" id="Coils"/>
    </source>
</evidence>
<evidence type="ECO:0000256" key="7">
    <source>
        <dbReference type="ARBA" id="ARBA00023054"/>
    </source>
</evidence>
<evidence type="ECO:0000256" key="4">
    <source>
        <dbReference type="ARBA" id="ARBA00022614"/>
    </source>
</evidence>
<keyword evidence="9" id="KW-0206">Cytoskeleton</keyword>
<keyword evidence="5" id="KW-0677">Repeat</keyword>
<keyword evidence="3" id="KW-0963">Cytoplasm</keyword>
<dbReference type="AlphaFoldDB" id="A0AAW2HN21"/>
<dbReference type="GO" id="GO:0005929">
    <property type="term" value="C:cilium"/>
    <property type="evidence" value="ECO:0007669"/>
    <property type="project" value="TreeGrafter"/>
</dbReference>
<dbReference type="PANTHER" id="PTHR45973">
    <property type="entry name" value="PROTEIN PHOSPHATASE 1 REGULATORY SUBUNIT SDS22-RELATED"/>
    <property type="match status" value="1"/>
</dbReference>
<comment type="function">
    <text evidence="1">Cilium-specific protein required for cilia structures.</text>
</comment>
<keyword evidence="10" id="KW-0966">Cell projection</keyword>
<reference evidence="15" key="1">
    <citation type="journal article" date="2024" name="Gigascience">
        <title>Chromosome-level genome of the poultry shaft louse Menopon gallinae provides insight into the host-switching and adaptive evolution of parasitic lice.</title>
        <authorList>
            <person name="Xu Y."/>
            <person name="Ma L."/>
            <person name="Liu S."/>
            <person name="Liang Y."/>
            <person name="Liu Q."/>
            <person name="He Z."/>
            <person name="Tian L."/>
            <person name="Duan Y."/>
            <person name="Cai W."/>
            <person name="Li H."/>
            <person name="Song F."/>
        </authorList>
    </citation>
    <scope>NUCLEOTIDE SEQUENCE</scope>
    <source>
        <strain evidence="15">Cailab_2023a</strain>
    </source>
</reference>
<comment type="subcellular location">
    <subcellularLocation>
        <location evidence="2">Cytoplasm</location>
        <location evidence="2">Cytoskeleton</location>
        <location evidence="2">Flagellum axoneme</location>
    </subcellularLocation>
</comment>
<feature type="coiled-coil region" evidence="14">
    <location>
        <begin position="205"/>
        <end position="235"/>
    </location>
</feature>
<organism evidence="15">
    <name type="scientific">Menopon gallinae</name>
    <name type="common">poultry shaft louse</name>
    <dbReference type="NCBI Taxonomy" id="328185"/>
    <lineage>
        <taxon>Eukaryota</taxon>
        <taxon>Metazoa</taxon>
        <taxon>Ecdysozoa</taxon>
        <taxon>Arthropoda</taxon>
        <taxon>Hexapoda</taxon>
        <taxon>Insecta</taxon>
        <taxon>Pterygota</taxon>
        <taxon>Neoptera</taxon>
        <taxon>Paraneoptera</taxon>
        <taxon>Psocodea</taxon>
        <taxon>Troctomorpha</taxon>
        <taxon>Phthiraptera</taxon>
        <taxon>Amblycera</taxon>
        <taxon>Menoponidae</taxon>
        <taxon>Menopon</taxon>
    </lineage>
</organism>
<dbReference type="Pfam" id="PF14580">
    <property type="entry name" value="LRR_9"/>
    <property type="match status" value="1"/>
</dbReference>
<evidence type="ECO:0000256" key="3">
    <source>
        <dbReference type="ARBA" id="ARBA00022490"/>
    </source>
</evidence>
<sequence>MESSLVYKELKEPGVIDETLIYNAIIEQGPKEEEGRLFKEQGIDLKEIPHLRLEFLDIYKIDHLWMMTGLTKLHLCNNIIEEIENIEMLTELKELDLSFNNIQKIKNLETLTKLEVLTLFENKIEVVENLDHLKKLTVLSVGNNKISEFDNVIYLRGFQTLKSLNMAGNPVCEDPHFLQHIIAYLPQLKYYEYRMISPTQKEESRTMYLKDLKKLEREENRLKEIRIAREKEEEAERINEIAFVEGLRGGGLFNQMFENDPEGRTLLLIGDSAHEVYNEFKKLFCETSNEIIALGLQQEEIRRAEIEEYEAATKLATEQNYLESRKIVEDFHEEKQKIVGELKSILVRDDDDESVPDITVSFHGISESFQELCLRTWTSLMKKELYFYESCEEVNSTFERNLTEMVNQFIEQAQSAFTQLRQYQGLFHENLSDVANKFFTAFAVAASGAAESSKEMLTVAAELQQFMQDREVLMNALATSHDLHMLMIDQREDKLVSRVRSWLANLVDNIVKEEVQRNRDTVTEINHFLDFERSEFEETTSSPLSLIINMPHEMPNTL</sequence>
<evidence type="ECO:0000256" key="10">
    <source>
        <dbReference type="ARBA" id="ARBA00023273"/>
    </source>
</evidence>
<evidence type="ECO:0000256" key="1">
    <source>
        <dbReference type="ARBA" id="ARBA00003843"/>
    </source>
</evidence>
<keyword evidence="8" id="KW-0969">Cilium</keyword>
<protein>
    <recommendedName>
        <fullName evidence="11">Dynein axonemal assembly factor 1 homolog</fullName>
    </recommendedName>
    <alternativeName>
        <fullName evidence="13">Dynein regulatory complex subunit 3</fullName>
    </alternativeName>
</protein>
<dbReference type="InterPro" id="IPR001611">
    <property type="entry name" value="Leu-rich_rpt"/>
</dbReference>
<dbReference type="SMART" id="SM00365">
    <property type="entry name" value="LRR_SD22"/>
    <property type="match status" value="4"/>
</dbReference>
<evidence type="ECO:0000256" key="11">
    <source>
        <dbReference type="ARBA" id="ARBA00024433"/>
    </source>
</evidence>
<keyword evidence="7 14" id="KW-0175">Coiled coil</keyword>
<name>A0AAW2HN21_9NEOP</name>
<evidence type="ECO:0000256" key="12">
    <source>
        <dbReference type="ARBA" id="ARBA00038378"/>
    </source>
</evidence>
<keyword evidence="6" id="KW-0282">Flagellum</keyword>
<evidence type="ECO:0000256" key="2">
    <source>
        <dbReference type="ARBA" id="ARBA00004611"/>
    </source>
</evidence>
<accession>A0AAW2HN21</accession>
<evidence type="ECO:0000256" key="5">
    <source>
        <dbReference type="ARBA" id="ARBA00022737"/>
    </source>
</evidence>